<comment type="cofactor">
    <cofactor evidence="2 16">
        <name>Mg(2+)</name>
        <dbReference type="ChEBI" id="CHEBI:18420"/>
    </cofactor>
</comment>
<dbReference type="PRINTS" id="PR00377">
    <property type="entry name" value="IMPHPHTASES"/>
</dbReference>
<feature type="binding site" evidence="16">
    <location>
        <position position="158"/>
    </location>
    <ligand>
        <name>Mg(2+)</name>
        <dbReference type="ChEBI" id="CHEBI:18420"/>
        <label>1</label>
        <note>catalytic</note>
    </ligand>
</feature>
<dbReference type="GeneID" id="113203398"/>
<feature type="binding site" evidence="16">
    <location>
        <position position="113"/>
    </location>
    <ligand>
        <name>Mg(2+)</name>
        <dbReference type="ChEBI" id="CHEBI:18420"/>
        <label>1</label>
        <note>catalytic</note>
    </ligand>
</feature>
<keyword evidence="8 16" id="KW-0479">Metal-binding</keyword>
<dbReference type="GO" id="GO:0046854">
    <property type="term" value="P:phosphatidylinositol phosphate biosynthetic process"/>
    <property type="evidence" value="ECO:0007669"/>
    <property type="project" value="InterPro"/>
</dbReference>
<feature type="binding site" evidence="16">
    <location>
        <position position="157"/>
    </location>
    <ligand>
        <name>Mg(2+)</name>
        <dbReference type="ChEBI" id="CHEBI:18420"/>
        <label>1</label>
        <note>catalytic</note>
    </ligand>
</feature>
<feature type="transmembrane region" description="Helical" evidence="17">
    <location>
        <begin position="12"/>
        <end position="30"/>
    </location>
</feature>
<dbReference type="InterPro" id="IPR050725">
    <property type="entry name" value="CysQ/Inositol_MonoPase"/>
</dbReference>
<evidence type="ECO:0000256" key="5">
    <source>
        <dbReference type="ARBA" id="ARBA00009759"/>
    </source>
</evidence>
<dbReference type="PANTHER" id="PTHR43028">
    <property type="entry name" value="3'(2'),5'-BISPHOSPHATE NUCLEOTIDASE 1"/>
    <property type="match status" value="1"/>
</dbReference>
<evidence type="ECO:0000256" key="3">
    <source>
        <dbReference type="ARBA" id="ARBA00004167"/>
    </source>
</evidence>
<comment type="pathway">
    <text evidence="4">Polyol metabolism; myo-inositol biosynthesis; myo-inositol from D-glucose 6-phosphate: step 2/2.</text>
</comment>
<evidence type="ECO:0000256" key="10">
    <source>
        <dbReference type="ARBA" id="ARBA00022842"/>
    </source>
</evidence>
<dbReference type="FunFam" id="3.40.190.80:FF:000007">
    <property type="entry name" value="Blast:Putative inositol monophosphatase 3"/>
    <property type="match status" value="1"/>
</dbReference>
<organism evidence="18 19">
    <name type="scientific">Frankliniella occidentalis</name>
    <name type="common">Western flower thrips</name>
    <name type="synonym">Euthrips occidentalis</name>
    <dbReference type="NCBI Taxonomy" id="133901"/>
    <lineage>
        <taxon>Eukaryota</taxon>
        <taxon>Metazoa</taxon>
        <taxon>Ecdysozoa</taxon>
        <taxon>Arthropoda</taxon>
        <taxon>Hexapoda</taxon>
        <taxon>Insecta</taxon>
        <taxon>Pterygota</taxon>
        <taxon>Neoptera</taxon>
        <taxon>Paraneoptera</taxon>
        <taxon>Thysanoptera</taxon>
        <taxon>Terebrantia</taxon>
        <taxon>Thripoidea</taxon>
        <taxon>Thripidae</taxon>
        <taxon>Frankliniella</taxon>
    </lineage>
</organism>
<evidence type="ECO:0000256" key="8">
    <source>
        <dbReference type="ARBA" id="ARBA00022723"/>
    </source>
</evidence>
<keyword evidence="11 17" id="KW-1133">Transmembrane helix</keyword>
<name>A0A6J1S514_FRAOC</name>
<evidence type="ECO:0000256" key="4">
    <source>
        <dbReference type="ARBA" id="ARBA00005152"/>
    </source>
</evidence>
<dbReference type="GO" id="GO:0046872">
    <property type="term" value="F:metal ion binding"/>
    <property type="evidence" value="ECO:0007669"/>
    <property type="project" value="UniProtKB-KW"/>
</dbReference>
<dbReference type="Proteomes" id="UP000504606">
    <property type="component" value="Unplaced"/>
</dbReference>
<evidence type="ECO:0000256" key="15">
    <source>
        <dbReference type="ARBA" id="ARBA00074068"/>
    </source>
</evidence>
<dbReference type="SUPFAM" id="SSF56655">
    <property type="entry name" value="Carbohydrate phosphatase"/>
    <property type="match status" value="1"/>
</dbReference>
<comment type="subcellular location">
    <subcellularLocation>
        <location evidence="3">Membrane</location>
        <topology evidence="3">Single-pass membrane protein</topology>
    </subcellularLocation>
</comment>
<dbReference type="InterPro" id="IPR020550">
    <property type="entry name" value="Inositol_monophosphatase_CS"/>
</dbReference>
<gene>
    <name evidence="19" type="primary">LOC113203398</name>
</gene>
<protein>
    <recommendedName>
        <fullName evidence="15">Putative inositol monophosphatase 3</fullName>
        <ecNumber evidence="6">3.1.3.25</ecNumber>
    </recommendedName>
    <alternativeName>
        <fullName evidence="14">Inositol-1(or 4)-monophosphatase 3</fullName>
    </alternativeName>
    <alternativeName>
        <fullName evidence="13">Myo-inositol monophosphatase A3</fullName>
    </alternativeName>
</protein>
<dbReference type="EC" id="3.1.3.25" evidence="6"/>
<comment type="catalytic activity">
    <reaction evidence="1">
        <text>a myo-inositol phosphate + H2O = myo-inositol + phosphate</text>
        <dbReference type="Rhea" id="RHEA:24056"/>
        <dbReference type="ChEBI" id="CHEBI:15377"/>
        <dbReference type="ChEBI" id="CHEBI:17268"/>
        <dbReference type="ChEBI" id="CHEBI:43474"/>
        <dbReference type="ChEBI" id="CHEBI:84139"/>
        <dbReference type="EC" id="3.1.3.25"/>
    </reaction>
</comment>
<evidence type="ECO:0000256" key="2">
    <source>
        <dbReference type="ARBA" id="ARBA00001946"/>
    </source>
</evidence>
<evidence type="ECO:0000256" key="1">
    <source>
        <dbReference type="ARBA" id="ARBA00001033"/>
    </source>
</evidence>
<dbReference type="PROSITE" id="PS00630">
    <property type="entry name" value="IMP_2"/>
    <property type="match status" value="1"/>
</dbReference>
<accession>A0A6J1S514</accession>
<dbReference type="Gene3D" id="3.40.190.80">
    <property type="match status" value="1"/>
</dbReference>
<evidence type="ECO:0000313" key="19">
    <source>
        <dbReference type="RefSeq" id="XP_026273841.1"/>
    </source>
</evidence>
<evidence type="ECO:0000256" key="9">
    <source>
        <dbReference type="ARBA" id="ARBA00022801"/>
    </source>
</evidence>
<evidence type="ECO:0000313" key="18">
    <source>
        <dbReference type="Proteomes" id="UP000504606"/>
    </source>
</evidence>
<evidence type="ECO:0000256" key="12">
    <source>
        <dbReference type="ARBA" id="ARBA00023136"/>
    </source>
</evidence>
<keyword evidence="10 16" id="KW-0460">Magnesium</keyword>
<evidence type="ECO:0000256" key="6">
    <source>
        <dbReference type="ARBA" id="ARBA00013106"/>
    </source>
</evidence>
<dbReference type="RefSeq" id="XP_026273841.1">
    <property type="nucleotide sequence ID" value="XM_026418056.2"/>
</dbReference>
<evidence type="ECO:0000256" key="13">
    <source>
        <dbReference type="ARBA" id="ARBA00042119"/>
    </source>
</evidence>
<dbReference type="Pfam" id="PF00459">
    <property type="entry name" value="Inositol_P"/>
    <property type="match status" value="1"/>
</dbReference>
<proteinExistence type="inferred from homology"/>
<feature type="binding site" evidence="16">
    <location>
        <position position="155"/>
    </location>
    <ligand>
        <name>Mg(2+)</name>
        <dbReference type="ChEBI" id="CHEBI:18420"/>
        <label>1</label>
        <note>catalytic</note>
    </ligand>
</feature>
<keyword evidence="7 17" id="KW-0812">Transmembrane</keyword>
<dbReference type="GO" id="GO:0008254">
    <property type="term" value="F:3'-nucleotidase activity"/>
    <property type="evidence" value="ECO:0007669"/>
    <property type="project" value="TreeGrafter"/>
</dbReference>
<evidence type="ECO:0000256" key="11">
    <source>
        <dbReference type="ARBA" id="ARBA00022989"/>
    </source>
</evidence>
<dbReference type="GO" id="GO:0052834">
    <property type="term" value="F:inositol monophosphate phosphatase activity"/>
    <property type="evidence" value="ECO:0007669"/>
    <property type="project" value="UniProtKB-EC"/>
</dbReference>
<sequence length="341" mass="37174">MNFAGVIRLNKCGCVCLIFVFLLLILYVISRSSKLDEENTVNLRKLLIAAIEVAEKGGKEVSYVRSLPDINIKSKGKTKEGANDPVTIADKKSHCVMYYGMTQAFPKVKVISEEEKASEDCNPVQLVELDPRGLDGQADPGDEFVPVDDVTVWIDPLDATQEFTENLLSYVTTLVCVAVRGKPIIGVIHKPFAEEPKTTWSWLGKAKSADLKNLKQVEQIQPLSIIVSRSHAGRVEEVAKKAFGPETKVIPAGGAGYKVLEVIAGNATAYIHTTNIKKWDICAGNAIIHAAGGDMTTLKNQQIDYSSGSKSVNTDGLFVTVGSHHSELIQKLSNINHTGRR</sequence>
<dbReference type="PANTHER" id="PTHR43028:SF4">
    <property type="entry name" value="INOSITOL MONOPHOSPHATASE 3"/>
    <property type="match status" value="1"/>
</dbReference>
<evidence type="ECO:0000256" key="16">
    <source>
        <dbReference type="PIRSR" id="PIRSR600760-2"/>
    </source>
</evidence>
<dbReference type="OrthoDB" id="74460at2759"/>
<comment type="similarity">
    <text evidence="5">Belongs to the inositol monophosphatase superfamily.</text>
</comment>
<dbReference type="GO" id="GO:0005794">
    <property type="term" value="C:Golgi apparatus"/>
    <property type="evidence" value="ECO:0007669"/>
    <property type="project" value="UniProtKB-ARBA"/>
</dbReference>
<keyword evidence="12 17" id="KW-0472">Membrane</keyword>
<dbReference type="AlphaFoldDB" id="A0A6J1S514"/>
<evidence type="ECO:0000256" key="14">
    <source>
        <dbReference type="ARBA" id="ARBA00042949"/>
    </source>
</evidence>
<feature type="binding site" evidence="16">
    <location>
        <position position="280"/>
    </location>
    <ligand>
        <name>Mg(2+)</name>
        <dbReference type="ChEBI" id="CHEBI:18420"/>
        <label>1</label>
        <note>catalytic</note>
    </ligand>
</feature>
<keyword evidence="18" id="KW-1185">Reference proteome</keyword>
<keyword evidence="9" id="KW-0378">Hydrolase</keyword>
<dbReference type="GO" id="GO:0016020">
    <property type="term" value="C:membrane"/>
    <property type="evidence" value="ECO:0007669"/>
    <property type="project" value="UniProtKB-SubCell"/>
</dbReference>
<evidence type="ECO:0000256" key="7">
    <source>
        <dbReference type="ARBA" id="ARBA00022692"/>
    </source>
</evidence>
<dbReference type="InterPro" id="IPR000760">
    <property type="entry name" value="Inositol_monophosphatase-like"/>
</dbReference>
<dbReference type="KEGG" id="foc:113203398"/>
<dbReference type="Gene3D" id="3.30.540.10">
    <property type="entry name" value="Fructose-1,6-Bisphosphatase, subunit A, domain 1"/>
    <property type="match status" value="1"/>
</dbReference>
<dbReference type="FunFam" id="3.30.540.10:FF:000012">
    <property type="entry name" value="Blast:Putative inositol monophosphatase 3"/>
    <property type="match status" value="1"/>
</dbReference>
<evidence type="ECO:0000256" key="17">
    <source>
        <dbReference type="SAM" id="Phobius"/>
    </source>
</evidence>
<reference evidence="19" key="1">
    <citation type="submission" date="2025-08" db="UniProtKB">
        <authorList>
            <consortium name="RefSeq"/>
        </authorList>
    </citation>
    <scope>IDENTIFICATION</scope>
    <source>
        <tissue evidence="19">Whole organism</tissue>
    </source>
</reference>
<dbReference type="CDD" id="cd01640">
    <property type="entry name" value="IPPase"/>
    <property type="match status" value="1"/>
</dbReference>